<proteinExistence type="predicted"/>
<dbReference type="EMBL" id="JALJOQ010000055">
    <property type="protein sequence ID" value="KAK9803812.1"/>
    <property type="molecule type" value="Genomic_DNA"/>
</dbReference>
<keyword evidence="3" id="KW-1185">Reference proteome</keyword>
<gene>
    <name evidence="2" type="ORF">WJX73_002399</name>
</gene>
<dbReference type="InterPro" id="IPR000668">
    <property type="entry name" value="Peptidase_C1A_C"/>
</dbReference>
<dbReference type="Gene3D" id="3.90.70.10">
    <property type="entry name" value="Cysteine proteinases"/>
    <property type="match status" value="1"/>
</dbReference>
<dbReference type="Proteomes" id="UP001465755">
    <property type="component" value="Unassembled WGS sequence"/>
</dbReference>
<evidence type="ECO:0000313" key="3">
    <source>
        <dbReference type="Proteomes" id="UP001465755"/>
    </source>
</evidence>
<protein>
    <recommendedName>
        <fullName evidence="1">Peptidase C1A papain C-terminal domain-containing protein</fullName>
    </recommendedName>
</protein>
<dbReference type="CDD" id="cd02619">
    <property type="entry name" value="Peptidase_C1"/>
    <property type="match status" value="1"/>
</dbReference>
<evidence type="ECO:0000259" key="1">
    <source>
        <dbReference type="SMART" id="SM00645"/>
    </source>
</evidence>
<name>A0AAW1P4A3_9CHLO</name>
<dbReference type="SMART" id="SM00645">
    <property type="entry name" value="Pept_C1"/>
    <property type="match status" value="1"/>
</dbReference>
<dbReference type="AlphaFoldDB" id="A0AAW1P4A3"/>
<sequence>MLTQPRPPPIQPKFGDNPAVGSMFRISSNPGQTLLLNLAEDYLSRGDLPSRVDFRETGLLPPVLNQGQLGSCVSNAASNGLRYLMAKEGIASFQPSRLFLYWYARMDVVPSETHTAPPNPREDSGIYVHSVCSAITVYHSCPEPLWPYNDNVDGPFSRPPDAQAQNWAHRKCEASFIPLHSNNLQDLKSALAAGFPVLIGIQVYQQSFMQSQNGIVTMPEQNDVAAGGHCILVVGYDDTQQVFIAMNSWTADWGDQGFCYMPYQYLASPNLSYDWDALRAFAMWEEGPSAASYNNRPANAQAASGAYFGESNEQEPSCFQRLCCCA</sequence>
<dbReference type="SUPFAM" id="SSF54001">
    <property type="entry name" value="Cysteine proteinases"/>
    <property type="match status" value="1"/>
</dbReference>
<dbReference type="Pfam" id="PF00112">
    <property type="entry name" value="Peptidase_C1"/>
    <property type="match status" value="1"/>
</dbReference>
<dbReference type="InterPro" id="IPR038765">
    <property type="entry name" value="Papain-like_cys_pep_sf"/>
</dbReference>
<dbReference type="GO" id="GO:0006508">
    <property type="term" value="P:proteolysis"/>
    <property type="evidence" value="ECO:0007669"/>
    <property type="project" value="InterPro"/>
</dbReference>
<accession>A0AAW1P4A3</accession>
<organism evidence="2 3">
    <name type="scientific">Symbiochloris irregularis</name>
    <dbReference type="NCBI Taxonomy" id="706552"/>
    <lineage>
        <taxon>Eukaryota</taxon>
        <taxon>Viridiplantae</taxon>
        <taxon>Chlorophyta</taxon>
        <taxon>core chlorophytes</taxon>
        <taxon>Trebouxiophyceae</taxon>
        <taxon>Trebouxiales</taxon>
        <taxon>Trebouxiaceae</taxon>
        <taxon>Symbiochloris</taxon>
    </lineage>
</organism>
<comment type="caution">
    <text evidence="2">The sequence shown here is derived from an EMBL/GenBank/DDBJ whole genome shotgun (WGS) entry which is preliminary data.</text>
</comment>
<evidence type="ECO:0000313" key="2">
    <source>
        <dbReference type="EMBL" id="KAK9803812.1"/>
    </source>
</evidence>
<dbReference type="GO" id="GO:0008234">
    <property type="term" value="F:cysteine-type peptidase activity"/>
    <property type="evidence" value="ECO:0007669"/>
    <property type="project" value="InterPro"/>
</dbReference>
<feature type="domain" description="Peptidase C1A papain C-terminal" evidence="1">
    <location>
        <begin position="48"/>
        <end position="270"/>
    </location>
</feature>
<reference evidence="2 3" key="1">
    <citation type="journal article" date="2024" name="Nat. Commun.">
        <title>Phylogenomics reveals the evolutionary origins of lichenization in chlorophyte algae.</title>
        <authorList>
            <person name="Puginier C."/>
            <person name="Libourel C."/>
            <person name="Otte J."/>
            <person name="Skaloud P."/>
            <person name="Haon M."/>
            <person name="Grisel S."/>
            <person name="Petersen M."/>
            <person name="Berrin J.G."/>
            <person name="Delaux P.M."/>
            <person name="Dal Grande F."/>
            <person name="Keller J."/>
        </authorList>
    </citation>
    <scope>NUCLEOTIDE SEQUENCE [LARGE SCALE GENOMIC DNA]</scope>
    <source>
        <strain evidence="2 3">SAG 2036</strain>
    </source>
</reference>